<keyword evidence="2" id="KW-1185">Reference proteome</keyword>
<dbReference type="KEGG" id="copr:Cop2CBH44_26160"/>
<dbReference type="PROSITE" id="PS51257">
    <property type="entry name" value="PROKAR_LIPOPROTEIN"/>
    <property type="match status" value="1"/>
</dbReference>
<evidence type="ECO:0008006" key="3">
    <source>
        <dbReference type="Google" id="ProtNLM"/>
    </source>
</evidence>
<protein>
    <recommendedName>
        <fullName evidence="3">Carboxypeptidase regulatory-like domain-containing protein</fullName>
    </recommendedName>
</protein>
<dbReference type="Proteomes" id="UP000594042">
    <property type="component" value="Chromosome"/>
</dbReference>
<dbReference type="Pfam" id="PF13620">
    <property type="entry name" value="CarboxypepD_reg"/>
    <property type="match status" value="1"/>
</dbReference>
<sequence>MKRNILKKIAEVSLFLVFSFYGCNSKDKTDNGINVTPPTIETQHSINGIVTNVQGEPIANANIVCTLSDKTYSTNSQTDGTFSLSGLKDAGNYQLTASAPGKTNAIAFVNIDQGKTSKHKNISLMMTKAVEPVWVDPKSVTEKISINTTTETGKNNNLAQIPVTLDIPVMTAKSFAQPVNIIASPIANITAPIVTSKAENSQQSITLLTMNFEPSELAFSQPMILKVGNTITQQSPRISFKNLSLYSLKNGSWIKENQTVTTDENGDYQVPVYHFSAYKIVPNLSASTQISTNTLSINGIDNQDGSAIIYVESIPYTYERGWEYSTAPDVALASIGISDPTAIQTVDEAIANTLSSRPGITNATGFLPVNKGIEVGIKLSVTGKQSFETITFPLEFLVDGATQKANIVVRKAGNCEFNISATNREQHSGGQN</sequence>
<dbReference type="InterPro" id="IPR008969">
    <property type="entry name" value="CarboxyPept-like_regulatory"/>
</dbReference>
<dbReference type="RefSeq" id="WP_200754976.1">
    <property type="nucleotide sequence ID" value="NZ_AP023322.1"/>
</dbReference>
<evidence type="ECO:0000313" key="2">
    <source>
        <dbReference type="Proteomes" id="UP000594042"/>
    </source>
</evidence>
<organism evidence="1 2">
    <name type="scientific">Coprobacter secundus subsp. similis</name>
    <dbReference type="NCBI Taxonomy" id="2751153"/>
    <lineage>
        <taxon>Bacteria</taxon>
        <taxon>Pseudomonadati</taxon>
        <taxon>Bacteroidota</taxon>
        <taxon>Bacteroidia</taxon>
        <taxon>Bacteroidales</taxon>
        <taxon>Barnesiellaceae</taxon>
        <taxon>Coprobacter</taxon>
    </lineage>
</organism>
<gene>
    <name evidence="1" type="ORF">Cop2CBH44_26160</name>
</gene>
<dbReference type="AlphaFoldDB" id="A0A7G1HZ06"/>
<evidence type="ECO:0000313" key="1">
    <source>
        <dbReference type="EMBL" id="BCI64263.1"/>
    </source>
</evidence>
<proteinExistence type="predicted"/>
<reference evidence="2" key="1">
    <citation type="submission" date="2020-07" db="EMBL/GenBank/DDBJ databases">
        <title>Complete genome sequencing of Coprobacter sp. strain 2CBH44.</title>
        <authorList>
            <person name="Sakamoto M."/>
            <person name="Murakami T."/>
            <person name="Mori H."/>
        </authorList>
    </citation>
    <scope>NUCLEOTIDE SEQUENCE [LARGE SCALE GENOMIC DNA]</scope>
    <source>
        <strain evidence="2">2CBH44</strain>
    </source>
</reference>
<dbReference type="Gene3D" id="2.60.40.1120">
    <property type="entry name" value="Carboxypeptidase-like, regulatory domain"/>
    <property type="match status" value="1"/>
</dbReference>
<name>A0A7G1HZ06_9BACT</name>
<dbReference type="SUPFAM" id="SSF49464">
    <property type="entry name" value="Carboxypeptidase regulatory domain-like"/>
    <property type="match status" value="1"/>
</dbReference>
<dbReference type="EMBL" id="AP023322">
    <property type="protein sequence ID" value="BCI64263.1"/>
    <property type="molecule type" value="Genomic_DNA"/>
</dbReference>
<accession>A0A7G1HZ06</accession>